<evidence type="ECO:0008006" key="4">
    <source>
        <dbReference type="Google" id="ProtNLM"/>
    </source>
</evidence>
<evidence type="ECO:0000313" key="3">
    <source>
        <dbReference type="Proteomes" id="UP001054945"/>
    </source>
</evidence>
<dbReference type="AlphaFoldDB" id="A0AAV4QP62"/>
<gene>
    <name evidence="2" type="ORF">CEXT_178331</name>
</gene>
<name>A0AAV4QP62_CAEEX</name>
<organism evidence="2 3">
    <name type="scientific">Caerostris extrusa</name>
    <name type="common">Bark spider</name>
    <name type="synonym">Caerostris bankana</name>
    <dbReference type="NCBI Taxonomy" id="172846"/>
    <lineage>
        <taxon>Eukaryota</taxon>
        <taxon>Metazoa</taxon>
        <taxon>Ecdysozoa</taxon>
        <taxon>Arthropoda</taxon>
        <taxon>Chelicerata</taxon>
        <taxon>Arachnida</taxon>
        <taxon>Araneae</taxon>
        <taxon>Araneomorphae</taxon>
        <taxon>Entelegynae</taxon>
        <taxon>Araneoidea</taxon>
        <taxon>Araneidae</taxon>
        <taxon>Caerostris</taxon>
    </lineage>
</organism>
<dbReference type="Proteomes" id="UP001054945">
    <property type="component" value="Unassembled WGS sequence"/>
</dbReference>
<comment type="caution">
    <text evidence="2">The sequence shown here is derived from an EMBL/GenBank/DDBJ whole genome shotgun (WGS) entry which is preliminary data.</text>
</comment>
<feature type="chain" id="PRO_5043775066" description="Secreted protein" evidence="1">
    <location>
        <begin position="17"/>
        <end position="95"/>
    </location>
</feature>
<accession>A0AAV4QP62</accession>
<reference evidence="2 3" key="1">
    <citation type="submission" date="2021-06" db="EMBL/GenBank/DDBJ databases">
        <title>Caerostris extrusa draft genome.</title>
        <authorList>
            <person name="Kono N."/>
            <person name="Arakawa K."/>
        </authorList>
    </citation>
    <scope>NUCLEOTIDE SEQUENCE [LARGE SCALE GENOMIC DNA]</scope>
</reference>
<proteinExistence type="predicted"/>
<feature type="signal peptide" evidence="1">
    <location>
        <begin position="1"/>
        <end position="16"/>
    </location>
</feature>
<dbReference type="EMBL" id="BPLR01006449">
    <property type="protein sequence ID" value="GIY09957.1"/>
    <property type="molecule type" value="Genomic_DNA"/>
</dbReference>
<sequence length="95" mass="9861">MNLKLTSGLALSLTAGAPLAMIAAMEKSVAEAFFPRCAGPDPAEVGWMSCITVAEVSGPTSSIGPGSSPDFRQWSLLSASIKSDVVFHNCPGTYR</sequence>
<evidence type="ECO:0000313" key="2">
    <source>
        <dbReference type="EMBL" id="GIY09957.1"/>
    </source>
</evidence>
<keyword evidence="3" id="KW-1185">Reference proteome</keyword>
<evidence type="ECO:0000256" key="1">
    <source>
        <dbReference type="SAM" id="SignalP"/>
    </source>
</evidence>
<protein>
    <recommendedName>
        <fullName evidence="4">Secreted protein</fullName>
    </recommendedName>
</protein>
<keyword evidence="1" id="KW-0732">Signal</keyword>